<keyword evidence="2" id="KW-1003">Cell membrane</keyword>
<comment type="caution">
    <text evidence="7">The sequence shown here is derived from an EMBL/GenBank/DDBJ whole genome shotgun (WGS) entry which is preliminary data.</text>
</comment>
<feature type="transmembrane region" description="Helical" evidence="6">
    <location>
        <begin position="42"/>
        <end position="66"/>
    </location>
</feature>
<dbReference type="PANTHER" id="PTHR30086">
    <property type="entry name" value="ARGININE EXPORTER PROTEIN ARGO"/>
    <property type="match status" value="1"/>
</dbReference>
<dbReference type="EMBL" id="JBHTBH010000004">
    <property type="protein sequence ID" value="MFC7328288.1"/>
    <property type="molecule type" value="Genomic_DNA"/>
</dbReference>
<dbReference type="RefSeq" id="WP_379870935.1">
    <property type="nucleotide sequence ID" value="NZ_JBHTBH010000004.1"/>
</dbReference>
<feature type="transmembrane region" description="Helical" evidence="6">
    <location>
        <begin position="166"/>
        <end position="188"/>
    </location>
</feature>
<evidence type="ECO:0000256" key="3">
    <source>
        <dbReference type="ARBA" id="ARBA00022692"/>
    </source>
</evidence>
<evidence type="ECO:0000256" key="2">
    <source>
        <dbReference type="ARBA" id="ARBA00022475"/>
    </source>
</evidence>
<proteinExistence type="predicted"/>
<evidence type="ECO:0000256" key="4">
    <source>
        <dbReference type="ARBA" id="ARBA00022989"/>
    </source>
</evidence>
<reference evidence="8" key="1">
    <citation type="journal article" date="2019" name="Int. J. Syst. Evol. Microbiol.">
        <title>The Global Catalogue of Microorganisms (GCM) 10K type strain sequencing project: providing services to taxonomists for standard genome sequencing and annotation.</title>
        <authorList>
            <consortium name="The Broad Institute Genomics Platform"/>
            <consortium name="The Broad Institute Genome Sequencing Center for Infectious Disease"/>
            <person name="Wu L."/>
            <person name="Ma J."/>
        </authorList>
    </citation>
    <scope>NUCLEOTIDE SEQUENCE [LARGE SCALE GENOMIC DNA]</scope>
    <source>
        <strain evidence="8">CGMCC 4.7382</strain>
    </source>
</reference>
<dbReference type="PIRSF" id="PIRSF006324">
    <property type="entry name" value="LeuE"/>
    <property type="match status" value="1"/>
</dbReference>
<evidence type="ECO:0000313" key="7">
    <source>
        <dbReference type="EMBL" id="MFC7328288.1"/>
    </source>
</evidence>
<comment type="subcellular location">
    <subcellularLocation>
        <location evidence="1">Cell membrane</location>
        <topology evidence="1">Multi-pass membrane protein</topology>
    </subcellularLocation>
</comment>
<protein>
    <submittedName>
        <fullName evidence="7">LysE family translocator</fullName>
    </submittedName>
</protein>
<keyword evidence="5 6" id="KW-0472">Membrane</keyword>
<dbReference type="Proteomes" id="UP001596540">
    <property type="component" value="Unassembled WGS sequence"/>
</dbReference>
<evidence type="ECO:0000256" key="6">
    <source>
        <dbReference type="SAM" id="Phobius"/>
    </source>
</evidence>
<sequence length="222" mass="22466">MLSAAQLAVFVPAALAVAASPGANNLLAFRNGLRQGPRAAAVALTGRFLAFTIMLAVVITGLGALLHTSQAAFEILRFAGSAFLIGLGAWVVWSAHTTADPDRAPDGADTGVHANVGTVGKLAAQEFITAAANPKALLLFTAFLPQFVAAQPGAAPASSQLVTLGALYIVCEAAMALVWAASGSALAARQLRPATLRRLDQASGGALIAFGGGLALADLRQR</sequence>
<dbReference type="Pfam" id="PF01810">
    <property type="entry name" value="LysE"/>
    <property type="match status" value="1"/>
</dbReference>
<gene>
    <name evidence="7" type="ORF">ACFQRF_11090</name>
</gene>
<evidence type="ECO:0000313" key="8">
    <source>
        <dbReference type="Proteomes" id="UP001596540"/>
    </source>
</evidence>
<feature type="transmembrane region" description="Helical" evidence="6">
    <location>
        <begin position="75"/>
        <end position="93"/>
    </location>
</feature>
<evidence type="ECO:0000256" key="1">
    <source>
        <dbReference type="ARBA" id="ARBA00004651"/>
    </source>
</evidence>
<name>A0ABW2KFY9_9ACTN</name>
<keyword evidence="4 6" id="KW-1133">Transmembrane helix</keyword>
<accession>A0ABW2KFY9</accession>
<organism evidence="7 8">
    <name type="scientific">Marinactinospora rubrisoli</name>
    <dbReference type="NCBI Taxonomy" id="2715399"/>
    <lineage>
        <taxon>Bacteria</taxon>
        <taxon>Bacillati</taxon>
        <taxon>Actinomycetota</taxon>
        <taxon>Actinomycetes</taxon>
        <taxon>Streptosporangiales</taxon>
        <taxon>Nocardiopsidaceae</taxon>
        <taxon>Marinactinospora</taxon>
    </lineage>
</organism>
<dbReference type="InterPro" id="IPR001123">
    <property type="entry name" value="LeuE-type"/>
</dbReference>
<keyword evidence="3 6" id="KW-0812">Transmembrane</keyword>
<evidence type="ECO:0000256" key="5">
    <source>
        <dbReference type="ARBA" id="ARBA00023136"/>
    </source>
</evidence>
<keyword evidence="8" id="KW-1185">Reference proteome</keyword>
<dbReference type="PANTHER" id="PTHR30086:SF20">
    <property type="entry name" value="ARGININE EXPORTER PROTEIN ARGO-RELATED"/>
    <property type="match status" value="1"/>
</dbReference>